<protein>
    <submittedName>
        <fullName evidence="1">Uncharacterized protein</fullName>
    </submittedName>
</protein>
<evidence type="ECO:0000313" key="2">
    <source>
        <dbReference type="Proteomes" id="UP001062846"/>
    </source>
</evidence>
<evidence type="ECO:0000313" key="1">
    <source>
        <dbReference type="EMBL" id="KAI8540414.1"/>
    </source>
</evidence>
<dbReference type="Proteomes" id="UP001062846">
    <property type="component" value="Chromosome 9"/>
</dbReference>
<gene>
    <name evidence="1" type="ORF">RHMOL_Rhmol09G0262000</name>
</gene>
<proteinExistence type="predicted"/>
<accession>A0ACC0MIM1</accession>
<reference evidence="1" key="1">
    <citation type="submission" date="2022-02" db="EMBL/GenBank/DDBJ databases">
        <title>Plant Genome Project.</title>
        <authorList>
            <person name="Zhang R.-G."/>
        </authorList>
    </citation>
    <scope>NUCLEOTIDE SEQUENCE</scope>
    <source>
        <strain evidence="1">AT1</strain>
    </source>
</reference>
<organism evidence="1 2">
    <name type="scientific">Rhododendron molle</name>
    <name type="common">Chinese azalea</name>
    <name type="synonym">Azalea mollis</name>
    <dbReference type="NCBI Taxonomy" id="49168"/>
    <lineage>
        <taxon>Eukaryota</taxon>
        <taxon>Viridiplantae</taxon>
        <taxon>Streptophyta</taxon>
        <taxon>Embryophyta</taxon>
        <taxon>Tracheophyta</taxon>
        <taxon>Spermatophyta</taxon>
        <taxon>Magnoliopsida</taxon>
        <taxon>eudicotyledons</taxon>
        <taxon>Gunneridae</taxon>
        <taxon>Pentapetalae</taxon>
        <taxon>asterids</taxon>
        <taxon>Ericales</taxon>
        <taxon>Ericaceae</taxon>
        <taxon>Ericoideae</taxon>
        <taxon>Rhodoreae</taxon>
        <taxon>Rhododendron</taxon>
    </lineage>
</organism>
<keyword evidence="2" id="KW-1185">Reference proteome</keyword>
<dbReference type="EMBL" id="CM046396">
    <property type="protein sequence ID" value="KAI8540414.1"/>
    <property type="molecule type" value="Genomic_DNA"/>
</dbReference>
<name>A0ACC0MIM1_RHOML</name>
<comment type="caution">
    <text evidence="1">The sequence shown here is derived from an EMBL/GenBank/DDBJ whole genome shotgun (WGS) entry which is preliminary data.</text>
</comment>
<sequence length="386" mass="41514">MSRSASFREESGDEEEELRWAQVLLLRRHESGSGTVDPASSPRSSQDGLLLLDDLDGAPEDSLSAVAVRSDVCVPSAGALFEVSSSGVANRHHRDQCTASASSSLTTCSSAGALLDVSGSGARAFDVSVASAGWCSGSSSGMRSERRFIIDEEDESAGNLRATRKTKIYFQTSLMAREFSAGYPSAASSELRGQKRKRLLLYGVAFVIFLTGIIVVLSMTVLRIRTPQFQLRSATVDAINSTINVRGNCIPCRKNTTTPSFIARINAVLAVQNTNRGPYKYENSTIYFFFDGTPVGSAEIPGSKAGSRSTEIFNVAVSLADQAGNNSQLENYLTIGFLPLTSRSTLNGKVELIIKKKKTVNLDCAMDIDIVDKVLQNVQCSGVNLY</sequence>